<protein>
    <recommendedName>
        <fullName evidence="2">ABC-type uncharacterized transport system domain-containing protein</fullName>
    </recommendedName>
</protein>
<feature type="transmembrane region" description="Helical" evidence="1">
    <location>
        <begin position="235"/>
        <end position="255"/>
    </location>
</feature>
<feature type="transmembrane region" description="Helical" evidence="1">
    <location>
        <begin position="12"/>
        <end position="32"/>
    </location>
</feature>
<dbReference type="InterPro" id="IPR019196">
    <property type="entry name" value="ABC_transp_unknown"/>
</dbReference>
<dbReference type="OrthoDB" id="609779at2"/>
<feature type="transmembrane region" description="Helical" evidence="1">
    <location>
        <begin position="262"/>
        <end position="282"/>
    </location>
</feature>
<dbReference type="EMBL" id="CP017141">
    <property type="protein sequence ID" value="AOM80226.1"/>
    <property type="molecule type" value="Genomic_DNA"/>
</dbReference>
<dbReference type="KEGG" id="psty:BFS30_25525"/>
<dbReference type="Pfam" id="PF12679">
    <property type="entry name" value="ABC2_membrane_2"/>
    <property type="match status" value="1"/>
</dbReference>
<feature type="transmembrane region" description="Helical" evidence="1">
    <location>
        <begin position="745"/>
        <end position="764"/>
    </location>
</feature>
<evidence type="ECO:0000313" key="3">
    <source>
        <dbReference type="EMBL" id="AOM80226.1"/>
    </source>
</evidence>
<keyword evidence="1" id="KW-0472">Membrane</keyword>
<sequence>MKKIIQIARLELSLLFYSPIAWLLIMILFLQMSFDLIPAIDEIQHIQQFIPGFSFLTDKLFTTSLRVGNLPFGIFFSILSSLYLYTPLVTMGIISRETSSGSIKLLYSSPVKLSQIVYGKFFAMLMYNLVIIALMGLFLLIGFACIDHFDFPHPLVALLVAYLLLNTYSAIGIFMSSLTTYQVVAAICTFAVLAFMNYIGNFGQSLDFIRDLTYSLSMPSRAERMVAGLLNSRDVIYYFVVTGIFLGFTIAKLQLARVSKSLIYHAGRYLLVLSIGLAVAYLSSRQPVIGYYDATFTKTNTIVKTTQEVLKKMGDEPLEVTAYVNGLHSSYGFGAPVGRIPATARWEPYLRFKSNLNLKWVYYYDYRDPQFYVMNQGKSLKTLFAEQAKAADFDTAGFLSPEQIRKEVDLRGENDRLVFQLKYKGKTTFLRTFDDADFWPGEGEIAAAMKRLIVTPPKVVFATDGYQRSIDKIGDRDYKMLINNKFMRNSMVNMGFDLDSVSLEQAQIPAGISVLVIGDPRVQFSPVARAKIQKYVADGGNLMIAGEPGKQAIVNPLLDSMGVKMRNGTLVQKSRDFSYGLVTPTLAAAAVVMSPRLEKAYKEKAKISMPGAAALSQDDKGPFTIQPLLMTNEKIAWIKKGQFVLDSAALVFDAKTGDEQGAFPSSLMLTRKLKNKEQRILITGDADFFSNKELARSNMEVVNGSFAIGIFGWFADGIFPVDLSRPESRDNKLMLTKAGVSTLEILYYGLIPGAIFLLGMVLLIRRKRK</sequence>
<evidence type="ECO:0000256" key="1">
    <source>
        <dbReference type="SAM" id="Phobius"/>
    </source>
</evidence>
<feature type="domain" description="ABC-type uncharacterised transport system" evidence="2">
    <location>
        <begin position="490"/>
        <end position="693"/>
    </location>
</feature>
<dbReference type="RefSeq" id="WP_069381888.1">
    <property type="nucleotide sequence ID" value="NZ_CP017141.1"/>
</dbReference>
<evidence type="ECO:0000313" key="4">
    <source>
        <dbReference type="Proteomes" id="UP000094313"/>
    </source>
</evidence>
<keyword evidence="1" id="KW-0812">Transmembrane</keyword>
<gene>
    <name evidence="3" type="ORF">BFS30_25525</name>
</gene>
<accession>A0A1D7QNI1</accession>
<evidence type="ECO:0000259" key="2">
    <source>
        <dbReference type="Pfam" id="PF09822"/>
    </source>
</evidence>
<dbReference type="GO" id="GO:0005886">
    <property type="term" value="C:plasma membrane"/>
    <property type="evidence" value="ECO:0007669"/>
    <property type="project" value="UniProtKB-SubCell"/>
</dbReference>
<organism evidence="3 4">
    <name type="scientific">Pedobacter steynii</name>
    <dbReference type="NCBI Taxonomy" id="430522"/>
    <lineage>
        <taxon>Bacteria</taxon>
        <taxon>Pseudomonadati</taxon>
        <taxon>Bacteroidota</taxon>
        <taxon>Sphingobacteriia</taxon>
        <taxon>Sphingobacteriales</taxon>
        <taxon>Sphingobacteriaceae</taxon>
        <taxon>Pedobacter</taxon>
    </lineage>
</organism>
<keyword evidence="1" id="KW-1133">Transmembrane helix</keyword>
<dbReference type="AlphaFoldDB" id="A0A1D7QNI1"/>
<reference evidence="3 4" key="1">
    <citation type="submission" date="2016-08" db="EMBL/GenBank/DDBJ databases">
        <authorList>
            <person name="Seilhamer J.J."/>
        </authorList>
    </citation>
    <scope>NUCLEOTIDE SEQUENCE [LARGE SCALE GENOMIC DNA]</scope>
    <source>
        <strain evidence="3 4">DX4</strain>
    </source>
</reference>
<dbReference type="GO" id="GO:0140359">
    <property type="term" value="F:ABC-type transporter activity"/>
    <property type="evidence" value="ECO:0007669"/>
    <property type="project" value="InterPro"/>
</dbReference>
<dbReference type="Proteomes" id="UP000094313">
    <property type="component" value="Chromosome"/>
</dbReference>
<dbReference type="Pfam" id="PF09822">
    <property type="entry name" value="ABC_transp_aux"/>
    <property type="match status" value="1"/>
</dbReference>
<proteinExistence type="predicted"/>
<feature type="transmembrane region" description="Helical" evidence="1">
    <location>
        <begin position="72"/>
        <end position="94"/>
    </location>
</feature>
<feature type="transmembrane region" description="Helical" evidence="1">
    <location>
        <begin position="181"/>
        <end position="200"/>
    </location>
</feature>
<feature type="transmembrane region" description="Helical" evidence="1">
    <location>
        <begin position="121"/>
        <end position="143"/>
    </location>
</feature>
<keyword evidence="4" id="KW-1185">Reference proteome</keyword>
<name>A0A1D7QNI1_9SPHI</name>
<feature type="transmembrane region" description="Helical" evidence="1">
    <location>
        <begin position="155"/>
        <end position="174"/>
    </location>
</feature>